<evidence type="ECO:0000313" key="10">
    <source>
        <dbReference type="RefSeq" id="XP_028038675.1"/>
    </source>
</evidence>
<keyword evidence="7" id="KW-0472">Membrane</keyword>
<dbReference type="SMART" id="SM00714">
    <property type="entry name" value="LITAF"/>
    <property type="match status" value="1"/>
</dbReference>
<protein>
    <submittedName>
        <fullName evidence="10">Lipopolysaccharide-induced tumor necrosis factor-alpha factor-like</fullName>
    </submittedName>
</protein>
<organism evidence="9 10">
    <name type="scientific">Bombyx mandarina</name>
    <name type="common">Wild silk moth</name>
    <name type="synonym">Wild silkworm</name>
    <dbReference type="NCBI Taxonomy" id="7092"/>
    <lineage>
        <taxon>Eukaryota</taxon>
        <taxon>Metazoa</taxon>
        <taxon>Ecdysozoa</taxon>
        <taxon>Arthropoda</taxon>
        <taxon>Hexapoda</taxon>
        <taxon>Insecta</taxon>
        <taxon>Pterygota</taxon>
        <taxon>Neoptera</taxon>
        <taxon>Endopterygota</taxon>
        <taxon>Lepidoptera</taxon>
        <taxon>Glossata</taxon>
        <taxon>Ditrysia</taxon>
        <taxon>Bombycoidea</taxon>
        <taxon>Bombycidae</taxon>
        <taxon>Bombycinae</taxon>
        <taxon>Bombyx</taxon>
    </lineage>
</organism>
<evidence type="ECO:0000256" key="1">
    <source>
        <dbReference type="ARBA" id="ARBA00004414"/>
    </source>
</evidence>
<dbReference type="GO" id="GO:0031902">
    <property type="term" value="C:late endosome membrane"/>
    <property type="evidence" value="ECO:0007669"/>
    <property type="project" value="UniProtKB-SubCell"/>
</dbReference>
<feature type="domain" description="LITAF" evidence="8">
    <location>
        <begin position="11"/>
        <end position="95"/>
    </location>
</feature>
<comment type="subcellular location">
    <subcellularLocation>
        <location evidence="2">Endosome membrane</location>
        <topology evidence="2">Peripheral membrane protein</topology>
    </subcellularLocation>
    <subcellularLocation>
        <location evidence="1">Late endosome membrane</location>
    </subcellularLocation>
    <subcellularLocation>
        <location evidence="3">Lysosome membrane</location>
        <topology evidence="3">Peripheral membrane protein</topology>
        <orientation evidence="3">Cytoplasmic side</orientation>
    </subcellularLocation>
</comment>
<dbReference type="Proteomes" id="UP000504629">
    <property type="component" value="Unplaced"/>
</dbReference>
<dbReference type="PROSITE" id="PS51837">
    <property type="entry name" value="LITAF"/>
    <property type="match status" value="1"/>
</dbReference>
<accession>A0A6J2K9R4</accession>
<dbReference type="GO" id="GO:0008270">
    <property type="term" value="F:zinc ion binding"/>
    <property type="evidence" value="ECO:0007669"/>
    <property type="project" value="TreeGrafter"/>
</dbReference>
<evidence type="ECO:0000313" key="9">
    <source>
        <dbReference type="Proteomes" id="UP000504629"/>
    </source>
</evidence>
<dbReference type="AlphaFoldDB" id="A0A6J2K9R4"/>
<evidence type="ECO:0000256" key="7">
    <source>
        <dbReference type="ARBA" id="ARBA00023136"/>
    </source>
</evidence>
<keyword evidence="9" id="KW-1185">Reference proteome</keyword>
<dbReference type="InterPro" id="IPR037519">
    <property type="entry name" value="LITAF_fam"/>
</dbReference>
<gene>
    <name evidence="10" type="primary">LOC114249347</name>
</gene>
<evidence type="ECO:0000256" key="3">
    <source>
        <dbReference type="ARBA" id="ARBA00004630"/>
    </source>
</evidence>
<dbReference type="RefSeq" id="XP_028038675.1">
    <property type="nucleotide sequence ID" value="XM_028182874.1"/>
</dbReference>
<comment type="similarity">
    <text evidence="4">Belongs to the CDIP1/LITAF family.</text>
</comment>
<evidence type="ECO:0000256" key="2">
    <source>
        <dbReference type="ARBA" id="ARBA00004481"/>
    </source>
</evidence>
<reference evidence="10" key="1">
    <citation type="submission" date="2025-08" db="UniProtKB">
        <authorList>
            <consortium name="RefSeq"/>
        </authorList>
    </citation>
    <scope>IDENTIFICATION</scope>
    <source>
        <tissue evidence="10">Silk gland</tissue>
    </source>
</reference>
<evidence type="ECO:0000256" key="4">
    <source>
        <dbReference type="ARBA" id="ARBA00005975"/>
    </source>
</evidence>
<dbReference type="GO" id="GO:0005765">
    <property type="term" value="C:lysosomal membrane"/>
    <property type="evidence" value="ECO:0007669"/>
    <property type="project" value="UniProtKB-SubCell"/>
</dbReference>
<evidence type="ECO:0000256" key="6">
    <source>
        <dbReference type="ARBA" id="ARBA00022833"/>
    </source>
</evidence>
<dbReference type="PANTHER" id="PTHR23292">
    <property type="entry name" value="LIPOPOLYSACCHARIDE-INDUCED TUMOR NECROSIS FACTOR-ALPHA FACTOR"/>
    <property type="match status" value="1"/>
</dbReference>
<dbReference type="KEGG" id="bman:114249347"/>
<name>A0A6J2K9R4_BOMMA</name>
<proteinExistence type="inferred from homology"/>
<evidence type="ECO:0000259" key="8">
    <source>
        <dbReference type="PROSITE" id="PS51837"/>
    </source>
</evidence>
<dbReference type="GeneID" id="114249347"/>
<dbReference type="OrthoDB" id="5599753at2759"/>
<dbReference type="Pfam" id="PF10601">
    <property type="entry name" value="zf-LITAF-like"/>
    <property type="match status" value="1"/>
</dbReference>
<evidence type="ECO:0000256" key="5">
    <source>
        <dbReference type="ARBA" id="ARBA00022723"/>
    </source>
</evidence>
<keyword evidence="6" id="KW-0862">Zinc</keyword>
<dbReference type="PANTHER" id="PTHR23292:SF14">
    <property type="entry name" value="FI16615P1-RELATED"/>
    <property type="match status" value="1"/>
</dbReference>
<sequence length="95" mass="10414">MENHGKGGPLATTVYQVPAIEKPLLGPGNTDTICPFCRASIRSAIKYSITSKTHIAAALWCLVCCLCCMPYASDTCKNVDHFCPNCHKYIGTYER</sequence>
<keyword evidence="5" id="KW-0479">Metal-binding</keyword>
<dbReference type="InterPro" id="IPR006629">
    <property type="entry name" value="LITAF"/>
</dbReference>